<accession>A0A0D9WYX7</accession>
<keyword evidence="4" id="KW-1185">Reference proteome</keyword>
<feature type="compositionally biased region" description="Basic and acidic residues" evidence="2">
    <location>
        <begin position="281"/>
        <end position="290"/>
    </location>
</feature>
<dbReference type="AlphaFoldDB" id="A0A0D9WYX7"/>
<feature type="region of interest" description="Disordered" evidence="2">
    <location>
        <begin position="93"/>
        <end position="113"/>
    </location>
</feature>
<protein>
    <submittedName>
        <fullName evidence="3">Uncharacterized protein</fullName>
    </submittedName>
</protein>
<keyword evidence="1" id="KW-0175">Coiled coil</keyword>
<feature type="coiled-coil region" evidence="1">
    <location>
        <begin position="51"/>
        <end position="78"/>
    </location>
</feature>
<reference evidence="4" key="2">
    <citation type="submission" date="2013-12" db="EMBL/GenBank/DDBJ databases">
        <authorList>
            <person name="Yu Y."/>
            <person name="Lee S."/>
            <person name="de Baynast K."/>
            <person name="Wissotski M."/>
            <person name="Liu L."/>
            <person name="Talag J."/>
            <person name="Goicoechea J."/>
            <person name="Angelova A."/>
            <person name="Jetty R."/>
            <person name="Kudrna D."/>
            <person name="Golser W."/>
            <person name="Rivera L."/>
            <person name="Zhang J."/>
            <person name="Wing R."/>
        </authorList>
    </citation>
    <scope>NUCLEOTIDE SEQUENCE</scope>
</reference>
<dbReference type="EnsemblPlants" id="LPERR07G12280.1">
    <property type="protein sequence ID" value="LPERR07G12280.1"/>
    <property type="gene ID" value="LPERR07G12280"/>
</dbReference>
<organism evidence="3 4">
    <name type="scientific">Leersia perrieri</name>
    <dbReference type="NCBI Taxonomy" id="77586"/>
    <lineage>
        <taxon>Eukaryota</taxon>
        <taxon>Viridiplantae</taxon>
        <taxon>Streptophyta</taxon>
        <taxon>Embryophyta</taxon>
        <taxon>Tracheophyta</taxon>
        <taxon>Spermatophyta</taxon>
        <taxon>Magnoliopsida</taxon>
        <taxon>Liliopsida</taxon>
        <taxon>Poales</taxon>
        <taxon>Poaceae</taxon>
        <taxon>BOP clade</taxon>
        <taxon>Oryzoideae</taxon>
        <taxon>Oryzeae</taxon>
        <taxon>Oryzinae</taxon>
        <taxon>Leersia</taxon>
    </lineage>
</organism>
<feature type="compositionally biased region" description="Low complexity" evidence="2">
    <location>
        <begin position="97"/>
        <end position="113"/>
    </location>
</feature>
<sequence length="296" mass="33055">MVLMAMTPNLFDEMSYPFEAYEDDVILVMKEEKVTRDEVLRLLCDEWLDVNHRQEEKLDRIMENLNEIEAIMSKATEEISACITDTPLAATTNLQVSSSPPSEGSSSQTLPRCSTKCSNSNTTCTMENSSHISEERVLELGNGEDKDYTQYVDTPDNINLMPTKCSMICSNPDGDLNHTVAAVDTGVTTSMAPMEMMMGDDTSSSTYVVTLTIPRWRTPSVRRTASPSSVALIMLHMWKWKLLSRKLEPCCPFGPSDWKNGRAIQIDKQQQQRNLSNKIGMEPKPRRDGGGGRVAG</sequence>
<evidence type="ECO:0000256" key="1">
    <source>
        <dbReference type="SAM" id="Coils"/>
    </source>
</evidence>
<dbReference type="HOGENOM" id="CLU_941252_0_0_1"/>
<proteinExistence type="predicted"/>
<evidence type="ECO:0000256" key="2">
    <source>
        <dbReference type="SAM" id="MobiDB-lite"/>
    </source>
</evidence>
<evidence type="ECO:0000313" key="3">
    <source>
        <dbReference type="EnsemblPlants" id="LPERR07G12280.1"/>
    </source>
</evidence>
<feature type="region of interest" description="Disordered" evidence="2">
    <location>
        <begin position="269"/>
        <end position="296"/>
    </location>
</feature>
<reference evidence="3" key="3">
    <citation type="submission" date="2015-04" db="UniProtKB">
        <authorList>
            <consortium name="EnsemblPlants"/>
        </authorList>
    </citation>
    <scope>IDENTIFICATION</scope>
</reference>
<name>A0A0D9WYX7_9ORYZ</name>
<evidence type="ECO:0000313" key="4">
    <source>
        <dbReference type="Proteomes" id="UP000032180"/>
    </source>
</evidence>
<dbReference type="STRING" id="77586.A0A0D9WYX7"/>
<dbReference type="Gramene" id="LPERR07G12280.1">
    <property type="protein sequence ID" value="LPERR07G12280.1"/>
    <property type="gene ID" value="LPERR07G12280"/>
</dbReference>
<reference evidence="3 4" key="1">
    <citation type="submission" date="2012-08" db="EMBL/GenBank/DDBJ databases">
        <title>Oryza genome evolution.</title>
        <authorList>
            <person name="Wing R.A."/>
        </authorList>
    </citation>
    <scope>NUCLEOTIDE SEQUENCE</scope>
</reference>
<dbReference type="Proteomes" id="UP000032180">
    <property type="component" value="Chromosome 7"/>
</dbReference>